<dbReference type="GO" id="GO:0005509">
    <property type="term" value="F:calcium ion binding"/>
    <property type="evidence" value="ECO:0007669"/>
    <property type="project" value="UniProtKB-UniRule"/>
</dbReference>
<feature type="region of interest" description="Disordered" evidence="4">
    <location>
        <begin position="340"/>
        <end position="392"/>
    </location>
</feature>
<reference evidence="6 7" key="1">
    <citation type="journal article" date="2023" name="Sci. Data">
        <title>Genome assembly of the Korean intertidal mud-creeper Batillaria attramentaria.</title>
        <authorList>
            <person name="Patra A.K."/>
            <person name="Ho P.T."/>
            <person name="Jun S."/>
            <person name="Lee S.J."/>
            <person name="Kim Y."/>
            <person name="Won Y.J."/>
        </authorList>
    </citation>
    <scope>NUCLEOTIDE SEQUENCE [LARGE SCALE GENOMIC DNA]</scope>
    <source>
        <strain evidence="6">Wonlab-2016</strain>
    </source>
</reference>
<dbReference type="EMBL" id="JACVVK020000412">
    <property type="protein sequence ID" value="KAK7475244.1"/>
    <property type="molecule type" value="Genomic_DNA"/>
</dbReference>
<keyword evidence="2" id="KW-1133">Transmembrane helix</keyword>
<dbReference type="PANTHER" id="PTHR24026">
    <property type="entry name" value="FAT ATYPICAL CADHERIN-RELATED"/>
    <property type="match status" value="1"/>
</dbReference>
<evidence type="ECO:0000256" key="4">
    <source>
        <dbReference type="SAM" id="MobiDB-lite"/>
    </source>
</evidence>
<evidence type="ECO:0000256" key="3">
    <source>
        <dbReference type="PROSITE-ProRule" id="PRU00043"/>
    </source>
</evidence>
<keyword evidence="3" id="KW-0106">Calcium</keyword>
<sequence>YTGNDSKFAGSRVWKLAIVVTGNDSEYAGNDTLVVSIATGQSLDYESANQYVVNMTASDVSDTSDWALLTVLVADVNESPVLLKHDYTVTQNEGVAGTSFSAPVMSVTDPDTSDSLTYSMDSSSHTSCSYIAVNSTTGIMKYDANYDVDDTNLTQLFTCLIKVEDSGGLSVTATVTVSIEDVNYNNPTFVSNSYVFTVSQTASVGTSIGVVSATDGDVSGAYNSLYYYIESSSYRLYIGQHWCRHSSGQRQQCGRGDNLDVHPLLSFLAARAGGLQVNNTGYNIRDAATMYVTVVGSDNNADFWDKDANVAWVTPTIVAAVGLMAAGGYMAVKHWPGAGRKLNTNHIQKVRPVEKARRPGPTPRPQHIHDKQSPPRGNSRTVTPTDVNLDPPPRYTWEAWGNTDSMWTGSSSHSTTGNLNSTSGWEPWSGRNMAPTDTTLNTGYTWNP</sequence>
<dbReference type="InterPro" id="IPR015919">
    <property type="entry name" value="Cadherin-like_sf"/>
</dbReference>
<dbReference type="PROSITE" id="PS50268">
    <property type="entry name" value="CADHERIN_2"/>
    <property type="match status" value="2"/>
</dbReference>
<keyword evidence="7" id="KW-1185">Reference proteome</keyword>
<evidence type="ECO:0000256" key="1">
    <source>
        <dbReference type="ARBA" id="ARBA00022692"/>
    </source>
</evidence>
<accession>A0ABD0JK56</accession>
<evidence type="ECO:0000313" key="7">
    <source>
        <dbReference type="Proteomes" id="UP001519460"/>
    </source>
</evidence>
<dbReference type="Proteomes" id="UP001519460">
    <property type="component" value="Unassembled WGS sequence"/>
</dbReference>
<dbReference type="Gene3D" id="2.60.40.60">
    <property type="entry name" value="Cadherins"/>
    <property type="match status" value="3"/>
</dbReference>
<dbReference type="AlphaFoldDB" id="A0ABD0JK56"/>
<feature type="compositionally biased region" description="Polar residues" evidence="4">
    <location>
        <begin position="375"/>
        <end position="386"/>
    </location>
</feature>
<keyword evidence="1" id="KW-0812">Transmembrane</keyword>
<dbReference type="GO" id="GO:0007155">
    <property type="term" value="P:cell adhesion"/>
    <property type="evidence" value="ECO:0007669"/>
    <property type="project" value="UniProtKB-KW"/>
</dbReference>
<evidence type="ECO:0000259" key="5">
    <source>
        <dbReference type="PROSITE" id="PS50268"/>
    </source>
</evidence>
<dbReference type="SUPFAM" id="SSF49313">
    <property type="entry name" value="Cadherin-like"/>
    <property type="match status" value="2"/>
</dbReference>
<evidence type="ECO:0000313" key="6">
    <source>
        <dbReference type="EMBL" id="KAK7475244.1"/>
    </source>
</evidence>
<feature type="domain" description="Cadherin" evidence="5">
    <location>
        <begin position="83"/>
        <end position="189"/>
    </location>
</feature>
<dbReference type="InterPro" id="IPR002126">
    <property type="entry name" value="Cadherin-like_dom"/>
</dbReference>
<feature type="region of interest" description="Disordered" evidence="4">
    <location>
        <begin position="408"/>
        <end position="448"/>
    </location>
</feature>
<comment type="caution">
    <text evidence="6">The sequence shown here is derived from an EMBL/GenBank/DDBJ whole genome shotgun (WGS) entry which is preliminary data.</text>
</comment>
<gene>
    <name evidence="6" type="ORF">BaRGS_00033548</name>
</gene>
<keyword evidence="2" id="KW-0472">Membrane</keyword>
<dbReference type="PRINTS" id="PR00205">
    <property type="entry name" value="CADHERIN"/>
</dbReference>
<dbReference type="CDD" id="cd11304">
    <property type="entry name" value="Cadherin_repeat"/>
    <property type="match status" value="2"/>
</dbReference>
<organism evidence="6 7">
    <name type="scientific">Batillaria attramentaria</name>
    <dbReference type="NCBI Taxonomy" id="370345"/>
    <lineage>
        <taxon>Eukaryota</taxon>
        <taxon>Metazoa</taxon>
        <taxon>Spiralia</taxon>
        <taxon>Lophotrochozoa</taxon>
        <taxon>Mollusca</taxon>
        <taxon>Gastropoda</taxon>
        <taxon>Caenogastropoda</taxon>
        <taxon>Sorbeoconcha</taxon>
        <taxon>Cerithioidea</taxon>
        <taxon>Batillariidae</taxon>
        <taxon>Batillaria</taxon>
    </lineage>
</organism>
<feature type="compositionally biased region" description="Polar residues" evidence="4">
    <location>
        <begin position="435"/>
        <end position="448"/>
    </location>
</feature>
<feature type="non-terminal residue" evidence="6">
    <location>
        <position position="1"/>
    </location>
</feature>
<dbReference type="GO" id="GO:0005886">
    <property type="term" value="C:plasma membrane"/>
    <property type="evidence" value="ECO:0007669"/>
    <property type="project" value="UniProtKB-SubCell"/>
</dbReference>
<dbReference type="SMART" id="SM00112">
    <property type="entry name" value="CA"/>
    <property type="match status" value="2"/>
</dbReference>
<feature type="domain" description="Cadherin" evidence="5">
    <location>
        <begin position="37"/>
        <end position="82"/>
    </location>
</feature>
<dbReference type="PANTHER" id="PTHR24026:SF126">
    <property type="entry name" value="PROTOCADHERIN FAT 4"/>
    <property type="match status" value="1"/>
</dbReference>
<proteinExistence type="predicted"/>
<evidence type="ECO:0000256" key="2">
    <source>
        <dbReference type="ARBA" id="ARBA00022989"/>
    </source>
</evidence>
<feature type="compositionally biased region" description="Polar residues" evidence="4">
    <location>
        <begin position="408"/>
        <end position="424"/>
    </location>
</feature>
<protein>
    <recommendedName>
        <fullName evidence="5">Cadherin domain-containing protein</fullName>
    </recommendedName>
</protein>
<name>A0ABD0JK56_9CAEN</name>